<name>A0A9P5TG52_GYMJU</name>
<dbReference type="Proteomes" id="UP000724874">
    <property type="component" value="Unassembled WGS sequence"/>
</dbReference>
<reference evidence="1" key="1">
    <citation type="submission" date="2020-11" db="EMBL/GenBank/DDBJ databases">
        <authorList>
            <consortium name="DOE Joint Genome Institute"/>
            <person name="Ahrendt S."/>
            <person name="Riley R."/>
            <person name="Andreopoulos W."/>
            <person name="LaButti K."/>
            <person name="Pangilinan J."/>
            <person name="Ruiz-duenas F.J."/>
            <person name="Barrasa J.M."/>
            <person name="Sanchez-Garcia M."/>
            <person name="Camarero S."/>
            <person name="Miyauchi S."/>
            <person name="Serrano A."/>
            <person name="Linde D."/>
            <person name="Babiker R."/>
            <person name="Drula E."/>
            <person name="Ayuso-Fernandez I."/>
            <person name="Pacheco R."/>
            <person name="Padilla G."/>
            <person name="Ferreira P."/>
            <person name="Barriuso J."/>
            <person name="Kellner H."/>
            <person name="Castanera R."/>
            <person name="Alfaro M."/>
            <person name="Ramirez L."/>
            <person name="Pisabarro A.G."/>
            <person name="Kuo A."/>
            <person name="Tritt A."/>
            <person name="Lipzen A."/>
            <person name="He G."/>
            <person name="Yan M."/>
            <person name="Ng V."/>
            <person name="Cullen D."/>
            <person name="Martin F."/>
            <person name="Rosso M.-N."/>
            <person name="Henrissat B."/>
            <person name="Hibbett D."/>
            <person name="Martinez A.T."/>
            <person name="Grigoriev I.V."/>
        </authorList>
    </citation>
    <scope>NUCLEOTIDE SEQUENCE</scope>
    <source>
        <strain evidence="1">AH 44721</strain>
    </source>
</reference>
<dbReference type="InterPro" id="IPR032675">
    <property type="entry name" value="LRR_dom_sf"/>
</dbReference>
<dbReference type="AlphaFoldDB" id="A0A9P5TG52"/>
<gene>
    <name evidence="1" type="ORF">CPB84DRAFT_1852795</name>
</gene>
<dbReference type="EMBL" id="JADNYJ010000176">
    <property type="protein sequence ID" value="KAF8876974.1"/>
    <property type="molecule type" value="Genomic_DNA"/>
</dbReference>
<protein>
    <submittedName>
        <fullName evidence="1">Uncharacterized protein</fullName>
    </submittedName>
</protein>
<dbReference type="OrthoDB" id="3049290at2759"/>
<sequence>MSSFQNLPPEIIAYILGLKQKDKQLLYHTSLTCRALQTQAEILLYSHIVFGKRQFDTLALFARTVLDNPRLGLLVRSYTGPVLAGSIPSSTIPQPSSIQNQQGRSDSWFGKLVNLEELDVVSTSPGSLPRCGSTRLIRVDLIGMFTFSEVEQLLTNQTELTELSIVMDAALSYDSDPTPFSPLACPNLQLFKGGMNGAQALFPGRHLRRFWWGYTPGQLHDDFQLLGRIAPQLAQLSSLTYVPENHFHIHPLYHLPDYLPSLRFLELRRMFPEDWLAIHKFPQLIALLVLEPQKLMKGVMHESERVLELFTKCPLLERVDIGARDHRVVKACYRFRRGVEKPEVISLLVAEHGRKEFINDD</sequence>
<comment type="caution">
    <text evidence="1">The sequence shown here is derived from an EMBL/GenBank/DDBJ whole genome shotgun (WGS) entry which is preliminary data.</text>
</comment>
<proteinExistence type="predicted"/>
<evidence type="ECO:0000313" key="2">
    <source>
        <dbReference type="Proteomes" id="UP000724874"/>
    </source>
</evidence>
<keyword evidence="2" id="KW-1185">Reference proteome</keyword>
<dbReference type="Gene3D" id="3.80.10.10">
    <property type="entry name" value="Ribonuclease Inhibitor"/>
    <property type="match status" value="1"/>
</dbReference>
<dbReference type="SUPFAM" id="SSF52058">
    <property type="entry name" value="L domain-like"/>
    <property type="match status" value="1"/>
</dbReference>
<accession>A0A9P5TG52</accession>
<evidence type="ECO:0000313" key="1">
    <source>
        <dbReference type="EMBL" id="KAF8876974.1"/>
    </source>
</evidence>
<organism evidence="1 2">
    <name type="scientific">Gymnopilus junonius</name>
    <name type="common">Spectacular rustgill mushroom</name>
    <name type="synonym">Gymnopilus spectabilis subsp. junonius</name>
    <dbReference type="NCBI Taxonomy" id="109634"/>
    <lineage>
        <taxon>Eukaryota</taxon>
        <taxon>Fungi</taxon>
        <taxon>Dikarya</taxon>
        <taxon>Basidiomycota</taxon>
        <taxon>Agaricomycotina</taxon>
        <taxon>Agaricomycetes</taxon>
        <taxon>Agaricomycetidae</taxon>
        <taxon>Agaricales</taxon>
        <taxon>Agaricineae</taxon>
        <taxon>Hymenogastraceae</taxon>
        <taxon>Gymnopilus</taxon>
    </lineage>
</organism>